<name>A0A2M8LCF9_9BACT</name>
<protein>
    <recommendedName>
        <fullName evidence="4">50S ribosomal protein L13</fullName>
    </recommendedName>
</protein>
<evidence type="ECO:0000256" key="4">
    <source>
        <dbReference type="ARBA" id="ARBA00035499"/>
    </source>
</evidence>
<dbReference type="Pfam" id="PF00572">
    <property type="entry name" value="Ribosomal_L13"/>
    <property type="match status" value="1"/>
</dbReference>
<dbReference type="NCBIfam" id="TIGR01066">
    <property type="entry name" value="rplM_bact"/>
    <property type="match status" value="1"/>
</dbReference>
<dbReference type="Proteomes" id="UP000228700">
    <property type="component" value="Unassembled WGS sequence"/>
</dbReference>
<dbReference type="Gene3D" id="3.90.1180.10">
    <property type="entry name" value="Ribosomal protein L13"/>
    <property type="match status" value="1"/>
</dbReference>
<comment type="similarity">
    <text evidence="1">Belongs to the universal ribosomal protein uL13 family.</text>
</comment>
<keyword evidence="2 5" id="KW-0689">Ribosomal protein</keyword>
<dbReference type="InterPro" id="IPR036899">
    <property type="entry name" value="Ribosomal_uL13_sf"/>
</dbReference>
<organism evidence="5 6">
    <name type="scientific">Candidatus Taylorbacteria bacterium CG10_big_fil_rev_8_21_14_0_10_41_48</name>
    <dbReference type="NCBI Taxonomy" id="1975024"/>
    <lineage>
        <taxon>Bacteria</taxon>
        <taxon>Candidatus Tayloriibacteriota</taxon>
    </lineage>
</organism>
<dbReference type="AlphaFoldDB" id="A0A2M8LCF9"/>
<evidence type="ECO:0000256" key="1">
    <source>
        <dbReference type="ARBA" id="ARBA00006227"/>
    </source>
</evidence>
<sequence length="115" mass="12569">MKTYTIDAQQKKLGRIASEAAKILMGKTSVDYAPNKVADVKVLVVNASKLDIDAKKKGEKEYNRYSGFPGGLFTTTLGAMIEKKGYGEAVRIAVEGMLPKNKLQAKMIKNLTVTE</sequence>
<reference evidence="6" key="1">
    <citation type="submission" date="2017-09" db="EMBL/GenBank/DDBJ databases">
        <title>Depth-based differentiation of microbial function through sediment-hosted aquifers and enrichment of novel symbionts in the deep terrestrial subsurface.</title>
        <authorList>
            <person name="Probst A.J."/>
            <person name="Ladd B."/>
            <person name="Jarett J.K."/>
            <person name="Geller-Mcgrath D.E."/>
            <person name="Sieber C.M.K."/>
            <person name="Emerson J.B."/>
            <person name="Anantharaman K."/>
            <person name="Thomas B.C."/>
            <person name="Malmstrom R."/>
            <person name="Stieglmeier M."/>
            <person name="Klingl A."/>
            <person name="Woyke T."/>
            <person name="Ryan C.M."/>
            <person name="Banfield J.F."/>
        </authorList>
    </citation>
    <scope>NUCLEOTIDE SEQUENCE [LARGE SCALE GENOMIC DNA]</scope>
</reference>
<dbReference type="EMBL" id="PFEQ01000009">
    <property type="protein sequence ID" value="PJE74306.1"/>
    <property type="molecule type" value="Genomic_DNA"/>
</dbReference>
<evidence type="ECO:0000256" key="2">
    <source>
        <dbReference type="ARBA" id="ARBA00022980"/>
    </source>
</evidence>
<dbReference type="InterPro" id="IPR005822">
    <property type="entry name" value="Ribosomal_uL13"/>
</dbReference>
<dbReference type="GO" id="GO:0003735">
    <property type="term" value="F:structural constituent of ribosome"/>
    <property type="evidence" value="ECO:0007669"/>
    <property type="project" value="InterPro"/>
</dbReference>
<dbReference type="GO" id="GO:0022625">
    <property type="term" value="C:cytosolic large ribosomal subunit"/>
    <property type="evidence" value="ECO:0007669"/>
    <property type="project" value="TreeGrafter"/>
</dbReference>
<accession>A0A2M8LCF9</accession>
<dbReference type="SUPFAM" id="SSF52161">
    <property type="entry name" value="Ribosomal protein L13"/>
    <property type="match status" value="1"/>
</dbReference>
<dbReference type="PANTHER" id="PTHR11545:SF2">
    <property type="entry name" value="LARGE RIBOSOMAL SUBUNIT PROTEIN UL13M"/>
    <property type="match status" value="1"/>
</dbReference>
<evidence type="ECO:0000313" key="6">
    <source>
        <dbReference type="Proteomes" id="UP000228700"/>
    </source>
</evidence>
<dbReference type="GO" id="GO:0017148">
    <property type="term" value="P:negative regulation of translation"/>
    <property type="evidence" value="ECO:0007669"/>
    <property type="project" value="TreeGrafter"/>
</dbReference>
<dbReference type="GO" id="GO:0003729">
    <property type="term" value="F:mRNA binding"/>
    <property type="evidence" value="ECO:0007669"/>
    <property type="project" value="TreeGrafter"/>
</dbReference>
<dbReference type="CDD" id="cd00392">
    <property type="entry name" value="Ribosomal_L13"/>
    <property type="match status" value="1"/>
</dbReference>
<evidence type="ECO:0000313" key="5">
    <source>
        <dbReference type="EMBL" id="PJE74306.1"/>
    </source>
</evidence>
<gene>
    <name evidence="5" type="primary">rplM</name>
    <name evidence="5" type="ORF">COV01_02305</name>
</gene>
<evidence type="ECO:0000256" key="3">
    <source>
        <dbReference type="ARBA" id="ARBA00023274"/>
    </source>
</evidence>
<dbReference type="PIRSF" id="PIRSF002181">
    <property type="entry name" value="Ribosomal_L13"/>
    <property type="match status" value="1"/>
</dbReference>
<comment type="caution">
    <text evidence="5">The sequence shown here is derived from an EMBL/GenBank/DDBJ whole genome shotgun (WGS) entry which is preliminary data.</text>
</comment>
<dbReference type="PANTHER" id="PTHR11545">
    <property type="entry name" value="RIBOSOMAL PROTEIN L13"/>
    <property type="match status" value="1"/>
</dbReference>
<proteinExistence type="inferred from homology"/>
<dbReference type="InterPro" id="IPR005823">
    <property type="entry name" value="Ribosomal_uL13_bac-type"/>
</dbReference>
<dbReference type="GO" id="GO:0006412">
    <property type="term" value="P:translation"/>
    <property type="evidence" value="ECO:0007669"/>
    <property type="project" value="InterPro"/>
</dbReference>
<keyword evidence="3" id="KW-0687">Ribonucleoprotein</keyword>